<dbReference type="Proteomes" id="UP001165941">
    <property type="component" value="Unassembled WGS sequence"/>
</dbReference>
<dbReference type="EMBL" id="PGGH01206837">
    <property type="protein sequence ID" value="NIG60686.1"/>
    <property type="molecule type" value="Genomic_DNA"/>
</dbReference>
<feature type="region of interest" description="Disordered" evidence="1">
    <location>
        <begin position="26"/>
        <end position="90"/>
    </location>
</feature>
<accession>A0ABX0SBD7</accession>
<protein>
    <submittedName>
        <fullName evidence="2">Uncharacterized protein</fullName>
    </submittedName>
</protein>
<gene>
    <name evidence="2" type="ORF">BU61_8538</name>
</gene>
<evidence type="ECO:0000313" key="3">
    <source>
        <dbReference type="Proteomes" id="UP001165941"/>
    </source>
</evidence>
<name>A0ABX0SBD7_PONBL</name>
<keyword evidence="3" id="KW-1185">Reference proteome</keyword>
<proteinExistence type="predicted"/>
<evidence type="ECO:0000256" key="1">
    <source>
        <dbReference type="SAM" id="MobiDB-lite"/>
    </source>
</evidence>
<comment type="caution">
    <text evidence="2">The sequence shown here is derived from an EMBL/GenBank/DDBJ whole genome shotgun (WGS) entry which is preliminary data.</text>
</comment>
<feature type="compositionally biased region" description="Acidic residues" evidence="1">
    <location>
        <begin position="46"/>
        <end position="66"/>
    </location>
</feature>
<reference evidence="2" key="1">
    <citation type="submission" date="2018-05" db="EMBL/GenBank/DDBJ databases">
        <authorList>
            <person name="Pedro S.L.S."/>
            <person name="Freitas R.C."/>
            <person name="Barreto A.S."/>
            <person name="Lima A.O.S."/>
        </authorList>
    </citation>
    <scope>NUCLEOTIDE SEQUENCE</scope>
    <source>
        <strain evidence="2">BP203</strain>
        <tissue evidence="2">Muscle</tissue>
    </source>
</reference>
<organism evidence="2 3">
    <name type="scientific">Pontoporia blainvillei</name>
    <name type="common">Franciscana</name>
    <name type="synonym">Delphinus blainvillei</name>
    <dbReference type="NCBI Taxonomy" id="48723"/>
    <lineage>
        <taxon>Eukaryota</taxon>
        <taxon>Metazoa</taxon>
        <taxon>Chordata</taxon>
        <taxon>Craniata</taxon>
        <taxon>Vertebrata</taxon>
        <taxon>Euteleostomi</taxon>
        <taxon>Mammalia</taxon>
        <taxon>Eutheria</taxon>
        <taxon>Laurasiatheria</taxon>
        <taxon>Artiodactyla</taxon>
        <taxon>Whippomorpha</taxon>
        <taxon>Cetacea</taxon>
        <taxon>Odontoceti</taxon>
        <taxon>Pontoporiidae</taxon>
        <taxon>Pontoporia</taxon>
    </lineage>
</organism>
<sequence>MPKHRGGTGLGAQRWELRCISGEVLAPVVKGETGAGTGDGDVSAGDGDEGGDDSGSDADDDCEEGTAEGNGNIEGPLGAAPRLDARPLLGEPEPTVSAVEAVSSPDHTVATGRRGSVAASVLLIDVNASGPWGAEDTAFSGAFGASVRSGAVPGLKLLAPDADGTQALGLKVCLPTGQARGCGEACDGDVAAISGDPVTKISSPGPAT</sequence>
<evidence type="ECO:0000313" key="2">
    <source>
        <dbReference type="EMBL" id="NIG60686.1"/>
    </source>
</evidence>